<accession>A0A162Y165</accession>
<keyword evidence="2" id="KW-1185">Reference proteome</keyword>
<evidence type="ECO:0000313" key="1">
    <source>
        <dbReference type="EMBL" id="KZM19780.1"/>
    </source>
</evidence>
<organism evidence="1 2">
    <name type="scientific">Didymella rabiei</name>
    <name type="common">Chickpea ascochyta blight fungus</name>
    <name type="synonym">Mycosphaerella rabiei</name>
    <dbReference type="NCBI Taxonomy" id="5454"/>
    <lineage>
        <taxon>Eukaryota</taxon>
        <taxon>Fungi</taxon>
        <taxon>Dikarya</taxon>
        <taxon>Ascomycota</taxon>
        <taxon>Pezizomycotina</taxon>
        <taxon>Dothideomycetes</taxon>
        <taxon>Pleosporomycetidae</taxon>
        <taxon>Pleosporales</taxon>
        <taxon>Pleosporineae</taxon>
        <taxon>Didymellaceae</taxon>
        <taxon>Ascochyta</taxon>
    </lineage>
</organism>
<dbReference type="Proteomes" id="UP000076837">
    <property type="component" value="Unassembled WGS sequence"/>
</dbReference>
<sequence>MLFRLGTFVAALSLQTTFAAPTMENHVEDIQCRCLAFRTNERPTLCNLFEPRDFGWRSAQTLASQYDIKVQFASESTLSRVLSATTPLPSDVLQTTSYGDAQSESKEGNISQNKIVCGFGKEVRHMTQHYRHHEPESHFVGRVLGWLMLFIALYSSRDRTIKLNGEEKPLKASSNSNNDSS</sequence>
<reference evidence="1 2" key="1">
    <citation type="journal article" date="2016" name="Sci. Rep.">
        <title>Draft genome sequencing and secretome analysis of fungal phytopathogen Ascochyta rabiei provides insight into the necrotrophic effector repertoire.</title>
        <authorList>
            <person name="Verma S."/>
            <person name="Gazara R.K."/>
            <person name="Nizam S."/>
            <person name="Parween S."/>
            <person name="Chattopadhyay D."/>
            <person name="Verma P.K."/>
        </authorList>
    </citation>
    <scope>NUCLEOTIDE SEQUENCE [LARGE SCALE GENOMIC DNA]</scope>
    <source>
        <strain evidence="1 2">ArDII</strain>
    </source>
</reference>
<comment type="caution">
    <text evidence="1">The sequence shown here is derived from an EMBL/GenBank/DDBJ whole genome shotgun (WGS) entry which is preliminary data.</text>
</comment>
<proteinExistence type="predicted"/>
<gene>
    <name evidence="1" type="ORF">ST47_g9158</name>
</gene>
<evidence type="ECO:0000313" key="2">
    <source>
        <dbReference type="Proteomes" id="UP000076837"/>
    </source>
</evidence>
<name>A0A162Y165_DIDRA</name>
<protein>
    <submittedName>
        <fullName evidence="1">Uncharacterized protein</fullName>
    </submittedName>
</protein>
<dbReference type="OrthoDB" id="3768069at2759"/>
<dbReference type="EMBL" id="JYNV01000290">
    <property type="protein sequence ID" value="KZM19780.1"/>
    <property type="molecule type" value="Genomic_DNA"/>
</dbReference>
<dbReference type="AlphaFoldDB" id="A0A162Y165"/>